<dbReference type="PANTHER" id="PTHR21666:SF289">
    <property type="entry name" value="L-ALA--D-GLU ENDOPEPTIDASE"/>
    <property type="match status" value="1"/>
</dbReference>
<gene>
    <name evidence="7" type="ORF">DW687_02480</name>
</gene>
<dbReference type="InterPro" id="IPR050570">
    <property type="entry name" value="Cell_wall_metabolism_enzyme"/>
</dbReference>
<evidence type="ECO:0000313" key="7">
    <source>
        <dbReference type="EMBL" id="RGD75209.1"/>
    </source>
</evidence>
<evidence type="ECO:0000313" key="8">
    <source>
        <dbReference type="Proteomes" id="UP000261212"/>
    </source>
</evidence>
<evidence type="ECO:0000256" key="3">
    <source>
        <dbReference type="SAM" id="MobiDB-lite"/>
    </source>
</evidence>
<feature type="region of interest" description="Disordered" evidence="3">
    <location>
        <begin position="40"/>
        <end position="59"/>
    </location>
</feature>
<dbReference type="RefSeq" id="WP_007050192.1">
    <property type="nucleotide sequence ID" value="NZ_CABKNJ010000001.1"/>
</dbReference>
<dbReference type="GeneID" id="98001432"/>
<evidence type="ECO:0000256" key="2">
    <source>
        <dbReference type="SAM" id="Coils"/>
    </source>
</evidence>
<feature type="domain" description="M23ase beta-sheet core" evidence="5">
    <location>
        <begin position="280"/>
        <end position="378"/>
    </location>
</feature>
<feature type="compositionally biased region" description="Basic and acidic residues" evidence="3">
    <location>
        <begin position="40"/>
        <end position="57"/>
    </location>
</feature>
<evidence type="ECO:0000256" key="1">
    <source>
        <dbReference type="ARBA" id="ARBA00022729"/>
    </source>
</evidence>
<name>A0A3E3E208_9FIRM</name>
<dbReference type="InterPro" id="IPR011055">
    <property type="entry name" value="Dup_hybrid_motif"/>
</dbReference>
<feature type="chain" id="PRO_5017662283" evidence="4">
    <location>
        <begin position="28"/>
        <end position="382"/>
    </location>
</feature>
<evidence type="ECO:0000256" key="4">
    <source>
        <dbReference type="SAM" id="SignalP"/>
    </source>
</evidence>
<dbReference type="InterPro" id="IPR016047">
    <property type="entry name" value="M23ase_b-sheet_dom"/>
</dbReference>
<dbReference type="Gene3D" id="2.70.70.10">
    <property type="entry name" value="Glucose Permease (Domain IIA)"/>
    <property type="match status" value="1"/>
</dbReference>
<evidence type="ECO:0000259" key="6">
    <source>
        <dbReference type="Pfam" id="PF24568"/>
    </source>
</evidence>
<dbReference type="Proteomes" id="UP000261212">
    <property type="component" value="Unassembled WGS sequence"/>
</dbReference>
<dbReference type="Pfam" id="PF01551">
    <property type="entry name" value="Peptidase_M23"/>
    <property type="match status" value="1"/>
</dbReference>
<proteinExistence type="predicted"/>
<comment type="caution">
    <text evidence="7">The sequence shown here is derived from an EMBL/GenBank/DDBJ whole genome shotgun (WGS) entry which is preliminary data.</text>
</comment>
<dbReference type="Gene3D" id="6.10.250.3150">
    <property type="match status" value="1"/>
</dbReference>
<keyword evidence="2" id="KW-0175">Coiled coil</keyword>
<dbReference type="GO" id="GO:0004222">
    <property type="term" value="F:metalloendopeptidase activity"/>
    <property type="evidence" value="ECO:0007669"/>
    <property type="project" value="TreeGrafter"/>
</dbReference>
<accession>A0A3E3E208</accession>
<reference evidence="7 8" key="1">
    <citation type="submission" date="2018-08" db="EMBL/GenBank/DDBJ databases">
        <title>A genome reference for cultivated species of the human gut microbiota.</title>
        <authorList>
            <person name="Zou Y."/>
            <person name="Xue W."/>
            <person name="Luo G."/>
        </authorList>
    </citation>
    <scope>NUCLEOTIDE SEQUENCE [LARGE SCALE GENOMIC DNA]</scope>
    <source>
        <strain evidence="7 8">AM25-6</strain>
    </source>
</reference>
<keyword evidence="1 4" id="KW-0732">Signal</keyword>
<dbReference type="CDD" id="cd12797">
    <property type="entry name" value="M23_peptidase"/>
    <property type="match status" value="1"/>
</dbReference>
<feature type="signal peptide" evidence="4">
    <location>
        <begin position="1"/>
        <end position="27"/>
    </location>
</feature>
<evidence type="ECO:0000259" key="5">
    <source>
        <dbReference type="Pfam" id="PF01551"/>
    </source>
</evidence>
<sequence length="382" mass="42697">MKKRILSLILVFICVFTLPLTQSTVTAKSTKQKLKDVENKLEDKKDSLDSSKSKADDLSNQIESYDTKIEKLEKKIEEQESNKSKVEKSLEKAKKELKKAKEERKKYQDLLKERMEVMYMYGDTGYLDLIFSSENFSDLISKVITVQELVSYDQNIVKKLQDVEKQIQTKTDKIAKEKKELEDLISKLNSNKDDLDTLKIAKNAQLANVKGDIKDLKKEVEKLEAEQNELSNKLASQSGSSTNEIYNTGNGSLGWPTPGNYYVTSEQGYRYHPISGVYKYHAGMDIGLSYGDSVVAPANGRVTIAGWYGGYGYAVGIDAGLIKGKHVTILLGHNSSVKVSVGQKVRRGQTVAYGGSTGYSTGPHCHFEVHANGVTQNPRNWL</sequence>
<dbReference type="AlphaFoldDB" id="A0A3E3E208"/>
<dbReference type="PANTHER" id="PTHR21666">
    <property type="entry name" value="PEPTIDASE-RELATED"/>
    <property type="match status" value="1"/>
</dbReference>
<dbReference type="SUPFAM" id="SSF51261">
    <property type="entry name" value="Duplicated hybrid motif"/>
    <property type="match status" value="1"/>
</dbReference>
<dbReference type="Pfam" id="PF24568">
    <property type="entry name" value="CC_PcsB"/>
    <property type="match status" value="1"/>
</dbReference>
<dbReference type="InterPro" id="IPR057309">
    <property type="entry name" value="PcsB_CC"/>
</dbReference>
<organism evidence="7 8">
    <name type="scientific">Anaerofustis stercorihominis</name>
    <dbReference type="NCBI Taxonomy" id="214853"/>
    <lineage>
        <taxon>Bacteria</taxon>
        <taxon>Bacillati</taxon>
        <taxon>Bacillota</taxon>
        <taxon>Clostridia</taxon>
        <taxon>Eubacteriales</taxon>
        <taxon>Eubacteriaceae</taxon>
        <taxon>Anaerofustis</taxon>
    </lineage>
</organism>
<feature type="coiled-coil region" evidence="2">
    <location>
        <begin position="160"/>
        <end position="240"/>
    </location>
</feature>
<dbReference type="SUPFAM" id="SSF58100">
    <property type="entry name" value="Bacterial hemolysins"/>
    <property type="match status" value="1"/>
</dbReference>
<protein>
    <submittedName>
        <fullName evidence="7">Uncharacterized protein</fullName>
    </submittedName>
</protein>
<feature type="domain" description="Peptidoglycan hydrolase PcsB coiled-coil" evidence="6">
    <location>
        <begin position="98"/>
        <end position="170"/>
    </location>
</feature>
<dbReference type="EMBL" id="QUSM01000002">
    <property type="protein sequence ID" value="RGD75209.1"/>
    <property type="molecule type" value="Genomic_DNA"/>
</dbReference>